<dbReference type="AlphaFoldDB" id="A0A4C1YT87"/>
<organism evidence="2 3">
    <name type="scientific">Eumeta variegata</name>
    <name type="common">Bagworm moth</name>
    <name type="synonym">Eumeta japonica</name>
    <dbReference type="NCBI Taxonomy" id="151549"/>
    <lineage>
        <taxon>Eukaryota</taxon>
        <taxon>Metazoa</taxon>
        <taxon>Ecdysozoa</taxon>
        <taxon>Arthropoda</taxon>
        <taxon>Hexapoda</taxon>
        <taxon>Insecta</taxon>
        <taxon>Pterygota</taxon>
        <taxon>Neoptera</taxon>
        <taxon>Endopterygota</taxon>
        <taxon>Lepidoptera</taxon>
        <taxon>Glossata</taxon>
        <taxon>Ditrysia</taxon>
        <taxon>Tineoidea</taxon>
        <taxon>Psychidae</taxon>
        <taxon>Oiketicinae</taxon>
        <taxon>Eumeta</taxon>
    </lineage>
</organism>
<comment type="caution">
    <text evidence="2">The sequence shown here is derived from an EMBL/GenBank/DDBJ whole genome shotgun (WGS) entry which is preliminary data.</text>
</comment>
<evidence type="ECO:0000313" key="3">
    <source>
        <dbReference type="Proteomes" id="UP000299102"/>
    </source>
</evidence>
<reference evidence="2 3" key="1">
    <citation type="journal article" date="2019" name="Commun. Biol.">
        <title>The bagworm genome reveals a unique fibroin gene that provides high tensile strength.</title>
        <authorList>
            <person name="Kono N."/>
            <person name="Nakamura H."/>
            <person name="Ohtoshi R."/>
            <person name="Tomita M."/>
            <person name="Numata K."/>
            <person name="Arakawa K."/>
        </authorList>
    </citation>
    <scope>NUCLEOTIDE SEQUENCE [LARGE SCALE GENOMIC DNA]</scope>
</reference>
<feature type="compositionally biased region" description="Basic and acidic residues" evidence="1">
    <location>
        <begin position="57"/>
        <end position="67"/>
    </location>
</feature>
<gene>
    <name evidence="2" type="ORF">EVAR_58517_1</name>
</gene>
<feature type="region of interest" description="Disordered" evidence="1">
    <location>
        <begin position="46"/>
        <end position="67"/>
    </location>
</feature>
<evidence type="ECO:0000313" key="2">
    <source>
        <dbReference type="EMBL" id="GBP79506.1"/>
    </source>
</evidence>
<accession>A0A4C1YT87</accession>
<sequence>MTQGAELKAESGIEMANGSRVALHDNGGGSGDATLRLRDRRLKAITRRGEGGVPARRFADHGHPTDE</sequence>
<dbReference type="Proteomes" id="UP000299102">
    <property type="component" value="Unassembled WGS sequence"/>
</dbReference>
<proteinExistence type="predicted"/>
<evidence type="ECO:0000256" key="1">
    <source>
        <dbReference type="SAM" id="MobiDB-lite"/>
    </source>
</evidence>
<protein>
    <submittedName>
        <fullName evidence="2">Uncharacterized protein</fullName>
    </submittedName>
</protein>
<name>A0A4C1YT87_EUMVA</name>
<keyword evidence="3" id="KW-1185">Reference proteome</keyword>
<dbReference type="EMBL" id="BGZK01001416">
    <property type="protein sequence ID" value="GBP79506.1"/>
    <property type="molecule type" value="Genomic_DNA"/>
</dbReference>